<gene>
    <name evidence="3" type="ORF">CHS0354_036991</name>
</gene>
<protein>
    <recommendedName>
        <fullName evidence="2">SAM domain-containing protein</fullName>
    </recommendedName>
</protein>
<dbReference type="EMBL" id="JAEAOA010002171">
    <property type="protein sequence ID" value="KAK3593467.1"/>
    <property type="molecule type" value="Genomic_DNA"/>
</dbReference>
<evidence type="ECO:0000313" key="4">
    <source>
        <dbReference type="Proteomes" id="UP001195483"/>
    </source>
</evidence>
<keyword evidence="4" id="KW-1185">Reference proteome</keyword>
<accession>A0AAE0SK00</accession>
<evidence type="ECO:0000259" key="2">
    <source>
        <dbReference type="Pfam" id="PF00536"/>
    </source>
</evidence>
<feature type="non-terminal residue" evidence="3">
    <location>
        <position position="1"/>
    </location>
</feature>
<reference evidence="3" key="1">
    <citation type="journal article" date="2021" name="Genome Biol. Evol.">
        <title>A High-Quality Reference Genome for a Parasitic Bivalve with Doubly Uniparental Inheritance (Bivalvia: Unionida).</title>
        <authorList>
            <person name="Smith C.H."/>
        </authorList>
    </citation>
    <scope>NUCLEOTIDE SEQUENCE</scope>
    <source>
        <strain evidence="3">CHS0354</strain>
    </source>
</reference>
<dbReference type="Proteomes" id="UP001195483">
    <property type="component" value="Unassembled WGS sequence"/>
</dbReference>
<sequence>LFIFWLHAQVPGGPGQRSIIHDTPKFSGVQTFGGVWPLNCKMVDILQRTLDELDLSTLFERFQSEKIDASMIMSLSDSELIHLGVDTIGDRHHLRETINQKLKNTFANALAETGTINNITSSRSRMAQEIADEHATLFSGQIRGRKRPRSSSHSDR</sequence>
<dbReference type="Pfam" id="PF00536">
    <property type="entry name" value="SAM_1"/>
    <property type="match status" value="1"/>
</dbReference>
<dbReference type="AlphaFoldDB" id="A0AAE0SK00"/>
<dbReference type="CDD" id="cd09487">
    <property type="entry name" value="SAM_superfamily"/>
    <property type="match status" value="1"/>
</dbReference>
<feature type="domain" description="SAM" evidence="2">
    <location>
        <begin position="45"/>
        <end position="98"/>
    </location>
</feature>
<organism evidence="3 4">
    <name type="scientific">Potamilus streckersoni</name>
    <dbReference type="NCBI Taxonomy" id="2493646"/>
    <lineage>
        <taxon>Eukaryota</taxon>
        <taxon>Metazoa</taxon>
        <taxon>Spiralia</taxon>
        <taxon>Lophotrochozoa</taxon>
        <taxon>Mollusca</taxon>
        <taxon>Bivalvia</taxon>
        <taxon>Autobranchia</taxon>
        <taxon>Heteroconchia</taxon>
        <taxon>Palaeoheterodonta</taxon>
        <taxon>Unionida</taxon>
        <taxon>Unionoidea</taxon>
        <taxon>Unionidae</taxon>
        <taxon>Ambleminae</taxon>
        <taxon>Lampsilini</taxon>
        <taxon>Potamilus</taxon>
    </lineage>
</organism>
<evidence type="ECO:0000313" key="3">
    <source>
        <dbReference type="EMBL" id="KAK3593467.1"/>
    </source>
</evidence>
<proteinExistence type="predicted"/>
<dbReference type="Gene3D" id="1.10.150.50">
    <property type="entry name" value="Transcription Factor, Ets-1"/>
    <property type="match status" value="1"/>
</dbReference>
<dbReference type="InterPro" id="IPR013761">
    <property type="entry name" value="SAM/pointed_sf"/>
</dbReference>
<dbReference type="InterPro" id="IPR001660">
    <property type="entry name" value="SAM"/>
</dbReference>
<reference evidence="3" key="2">
    <citation type="journal article" date="2021" name="Genome Biol. Evol.">
        <title>Developing a high-quality reference genome for a parasitic bivalve with doubly uniparental inheritance (Bivalvia: Unionida).</title>
        <authorList>
            <person name="Smith C.H."/>
        </authorList>
    </citation>
    <scope>NUCLEOTIDE SEQUENCE</scope>
    <source>
        <strain evidence="3">CHS0354</strain>
        <tissue evidence="3">Mantle</tissue>
    </source>
</reference>
<reference evidence="3" key="3">
    <citation type="submission" date="2023-05" db="EMBL/GenBank/DDBJ databases">
        <authorList>
            <person name="Smith C.H."/>
        </authorList>
    </citation>
    <scope>NUCLEOTIDE SEQUENCE</scope>
    <source>
        <strain evidence="3">CHS0354</strain>
        <tissue evidence="3">Mantle</tissue>
    </source>
</reference>
<comment type="caution">
    <text evidence="3">The sequence shown here is derived from an EMBL/GenBank/DDBJ whole genome shotgun (WGS) entry which is preliminary data.</text>
</comment>
<name>A0AAE0SK00_9BIVA</name>
<evidence type="ECO:0000256" key="1">
    <source>
        <dbReference type="SAM" id="MobiDB-lite"/>
    </source>
</evidence>
<dbReference type="SUPFAM" id="SSF47769">
    <property type="entry name" value="SAM/Pointed domain"/>
    <property type="match status" value="1"/>
</dbReference>
<feature type="region of interest" description="Disordered" evidence="1">
    <location>
        <begin position="137"/>
        <end position="156"/>
    </location>
</feature>